<dbReference type="Proteomes" id="UP001056384">
    <property type="component" value="Chromosome 1"/>
</dbReference>
<reference evidence="2" key="1">
    <citation type="submission" date="2022-06" db="EMBL/GenBank/DDBJ databases">
        <title>Complete genome sequences of two strains of the flax pathogen Septoria linicola.</title>
        <authorList>
            <person name="Lapalu N."/>
            <person name="Simon A."/>
            <person name="Demenou B."/>
            <person name="Paumier D."/>
            <person name="Guillot M.-P."/>
            <person name="Gout L."/>
            <person name="Valade R."/>
        </authorList>
    </citation>
    <scope>NUCLEOTIDE SEQUENCE</scope>
    <source>
        <strain evidence="2">SE15195</strain>
    </source>
</reference>
<organism evidence="2 3">
    <name type="scientific">Septoria linicola</name>
    <dbReference type="NCBI Taxonomy" id="215465"/>
    <lineage>
        <taxon>Eukaryota</taxon>
        <taxon>Fungi</taxon>
        <taxon>Dikarya</taxon>
        <taxon>Ascomycota</taxon>
        <taxon>Pezizomycotina</taxon>
        <taxon>Dothideomycetes</taxon>
        <taxon>Dothideomycetidae</taxon>
        <taxon>Mycosphaerellales</taxon>
        <taxon>Mycosphaerellaceae</taxon>
        <taxon>Septoria</taxon>
    </lineage>
</organism>
<gene>
    <name evidence="2" type="ORF">Slin15195_G016790</name>
</gene>
<evidence type="ECO:0000256" key="1">
    <source>
        <dbReference type="SAM" id="MobiDB-lite"/>
    </source>
</evidence>
<evidence type="ECO:0000313" key="2">
    <source>
        <dbReference type="EMBL" id="USW48360.1"/>
    </source>
</evidence>
<name>A0A9Q9EEY4_9PEZI</name>
<protein>
    <submittedName>
        <fullName evidence="2">Uncharacterized protein</fullName>
    </submittedName>
</protein>
<feature type="compositionally biased region" description="Basic and acidic residues" evidence="1">
    <location>
        <begin position="192"/>
        <end position="204"/>
    </location>
</feature>
<dbReference type="OrthoDB" id="3910151at2759"/>
<accession>A0A9Q9EEY4</accession>
<evidence type="ECO:0000313" key="3">
    <source>
        <dbReference type="Proteomes" id="UP001056384"/>
    </source>
</evidence>
<proteinExistence type="predicted"/>
<feature type="region of interest" description="Disordered" evidence="1">
    <location>
        <begin position="274"/>
        <end position="333"/>
    </location>
</feature>
<feature type="region of interest" description="Disordered" evidence="1">
    <location>
        <begin position="48"/>
        <end position="80"/>
    </location>
</feature>
<sequence length="376" mass="41882">MKARESDVDVLARQNKTLDIATLCSKLEAYKREQDVVRVRKEKRDALRTGRVIPKAAARPLNATTPSPREDLSRRSHRSAPLAPIAEPIVHSLTAEPEPVYAAMNYVVKGQDGIATLVAETKVSRPREASKRDSMSPTSEGRASNRRSAGQDSPLGSRQATAPVTSIPHRPTGHLDVRPRVPQRSSSQPEVKQPEHRPQHEANRIRTGSAEAKELDTSLYRPGDAARRRSMLELFPKDSAIVTPAEYGRRTSIHALQELHLSQYNNATLPVVEESDQNLSDNRQRPKLAPHDRHDWCQSSQNGDTPKHFFPRMQKKGDDAGAARGRSNMLPESMFGETEPAAKAQKGHLIADAVKIIKDQEKLQKRKSVIGFFKKL</sequence>
<dbReference type="AlphaFoldDB" id="A0A9Q9EEY4"/>
<feature type="compositionally biased region" description="Basic and acidic residues" evidence="1">
    <location>
        <begin position="122"/>
        <end position="134"/>
    </location>
</feature>
<keyword evidence="3" id="KW-1185">Reference proteome</keyword>
<dbReference type="EMBL" id="CP099418">
    <property type="protein sequence ID" value="USW48360.1"/>
    <property type="molecule type" value="Genomic_DNA"/>
</dbReference>
<feature type="compositionally biased region" description="Polar residues" evidence="1">
    <location>
        <begin position="135"/>
        <end position="164"/>
    </location>
</feature>
<feature type="region of interest" description="Disordered" evidence="1">
    <location>
        <begin position="119"/>
        <end position="222"/>
    </location>
</feature>